<dbReference type="EMBL" id="VCIW01000011">
    <property type="protein sequence ID" value="TLS51047.1"/>
    <property type="molecule type" value="Genomic_DNA"/>
</dbReference>
<proteinExistence type="predicted"/>
<evidence type="ECO:0000256" key="1">
    <source>
        <dbReference type="SAM" id="MobiDB-lite"/>
    </source>
</evidence>
<keyword evidence="2" id="KW-0732">Signal</keyword>
<keyword evidence="4" id="KW-1185">Reference proteome</keyword>
<dbReference type="RefSeq" id="WP_138195399.1">
    <property type="nucleotide sequence ID" value="NZ_VCIW01000011.1"/>
</dbReference>
<evidence type="ECO:0000313" key="3">
    <source>
        <dbReference type="EMBL" id="TLS51047.1"/>
    </source>
</evidence>
<organism evidence="3 4">
    <name type="scientific">Paenibacillus antri</name>
    <dbReference type="NCBI Taxonomy" id="2582848"/>
    <lineage>
        <taxon>Bacteria</taxon>
        <taxon>Bacillati</taxon>
        <taxon>Bacillota</taxon>
        <taxon>Bacilli</taxon>
        <taxon>Bacillales</taxon>
        <taxon>Paenibacillaceae</taxon>
        <taxon>Paenibacillus</taxon>
    </lineage>
</organism>
<dbReference type="InterPro" id="IPR013783">
    <property type="entry name" value="Ig-like_fold"/>
</dbReference>
<feature type="region of interest" description="Disordered" evidence="1">
    <location>
        <begin position="582"/>
        <end position="606"/>
    </location>
</feature>
<feature type="chain" id="PRO_5024330227" evidence="2">
    <location>
        <begin position="29"/>
        <end position="1774"/>
    </location>
</feature>
<feature type="signal peptide" evidence="2">
    <location>
        <begin position="1"/>
        <end position="28"/>
    </location>
</feature>
<name>A0A5R9G3T9_9BACL</name>
<sequence>MKRVWISLLAVCLLVAMAPVGGIPQAEASGGDVEIRLGGALIGNLSHQAENALINFQIGTQGFEYGKNGNFTVDFAGGETIMWRGDEVSMTIRVQDNPLLSELAGSGHAEVDVGWSGLKWAEECETEILGICVDKDYQGTNAQIRVYDTVNNSTDLTVADEAWHGGVGASRGSVRLKKTSAIHIVIKGVRDRTGDPTGVRGLYVKFKDTQRPTMTGYQFDGDGAERQNEKINQRELYAKRNEDITLTYKFDEPIYPYELSLAPAISDPFLKHPLFTNTAGTGLPAAGQAQYLENTTYKDKNFKKMTDHLTYNYTGVKYHNSGNLPLKPYITGTTPSGAPVEEKTLQDKFKDAVLIDAAGNVAELPFPGKALPGSEIYLLGKTVNPFDFENGGFRVIVDAVAPKYSKVGNGIQPEILTGVTLNKDDTIDFSVQFTEEMIVNREPGWETKDTYLLFNNGMKAYYKSGSGSDKWTFTMTIPDGKSVEVPLLKAIALTHNNKLTDKAVIHDYAGNMLVQPANFEGENRDDEGNDPSLVNSKIDWARLQVDNTKPDIRYIFENGGASDTQFQKNGKVTIDANDPDLIVPSLEPIGDDRGKPRPSRGVYRPSNMSGASSVGLVYYYWSQSPTDPFAGKEADNFAAVKRFSISAKQPREDLYSGDEALAKVNLTVANNKTNMIPPPAEALLEEKSGDWYLHTWTADMTWDTARELMQYEKAKTYLDAHPAERDAWLAEAPGASDADKLVYARNKAIEKVGQYGDVSIWTLEDFKHADSNWTYNKTVFKLDNKAPTIVSHNMDNNKPIVTADVHLSDANLSGIASVFYQWVADGSEPADVDWKSKALSGEALSVTTQGEIYEDGKYWLYVKMKDNAGNERVVRVEEAAIVDSTSRVSASFEPTPSIGYVQSHDVVFTVSGFDVPDVTGAVYGNAGMTVTEATYASVGFAVAASPAPPSDDGAYASIAPFASDAAGKSASYRIPANTAWSGAQTVHVKVTEPDGRKHYFSKTYLFDNAAPTVLFSKDGVSYPLKEQSVAVGISKREQETIVSKYKWVRAEAPAPTAEDAGWIDLPEGGTVVIDARTLAAGEIADFRLYVFVEDESGNRGIVTPKGPFKVSNAGASTTPPAQAKTDLVYLYGDEEDGYTAIVKLDLATEDKTGYDVSVSPDGGTSWIKWRPYTNFVSVKVPTNVPGQLRIQVKFRTPGGAVSEPYSLDISAFSAEQPVYALATLNTTRPVSPATGVDIQITPPLGIRVNASDVNPATPSRKGNTFHVNQNGYYSFDLTDLADPTRTDTLYVVVYNVDGTAPIGSVEYVAEGGATPAKTNGNVSVRLSTSEPVKVINNGGRSVYTFTENGTFTFMFQDEAGNEGTATATVDVIDKEAPQVRFVRSYMYGTNFSQQFGTVRDEQNNVLFSSGVTLTLEKADPNGKNFDFLETSNFVTLTENGTASFRIGDEYGNVTIVKETVDNIVSAPPQPASVAYKYVDDAGNPLAADKIVTIDGKTYAKGKVQVTVSGQTDPRNPVFAGASAIPGEGGVGYANKISGEDGTFAYSKVFSAEGKTTIGLADLVGNVNRIPIQVAGLDNKAPELTLNRPVVAIAQNKAGFDFKKDLGGYAASDNVSKPENIEVTIGGLDLAQLGRQRVTYTAKDQVGNVTTATQDVVVVATDGMLILANDVLISGASAETALFDTNKLSFEISRYNLVDVKGQERVNEWGTYDIYYQPGLYREGQMKLLAKQVSLKELQSLKFQYTFPDVGWYTIIVRNQERERDFAMFFVSGKE</sequence>
<protein>
    <submittedName>
        <fullName evidence="3">DUF5011 domain-containing protein</fullName>
    </submittedName>
</protein>
<dbReference type="OrthoDB" id="2654915at2"/>
<accession>A0A5R9G3T9</accession>
<reference evidence="3 4" key="1">
    <citation type="submission" date="2019-05" db="EMBL/GenBank/DDBJ databases">
        <authorList>
            <person name="Narsing Rao M.P."/>
            <person name="Li W.J."/>
        </authorList>
    </citation>
    <scope>NUCLEOTIDE SEQUENCE [LARGE SCALE GENOMIC DNA]</scope>
    <source>
        <strain evidence="3 4">SYSU_K30003</strain>
    </source>
</reference>
<dbReference type="Gene3D" id="2.60.40.10">
    <property type="entry name" value="Immunoglobulins"/>
    <property type="match status" value="1"/>
</dbReference>
<dbReference type="Proteomes" id="UP000309676">
    <property type="component" value="Unassembled WGS sequence"/>
</dbReference>
<comment type="caution">
    <text evidence="3">The sequence shown here is derived from an EMBL/GenBank/DDBJ whole genome shotgun (WGS) entry which is preliminary data.</text>
</comment>
<gene>
    <name evidence="3" type="ORF">FE782_16790</name>
</gene>
<evidence type="ECO:0000256" key="2">
    <source>
        <dbReference type="SAM" id="SignalP"/>
    </source>
</evidence>
<evidence type="ECO:0000313" key="4">
    <source>
        <dbReference type="Proteomes" id="UP000309676"/>
    </source>
</evidence>